<protein>
    <submittedName>
        <fullName evidence="2">Uncharacterized protein</fullName>
    </submittedName>
</protein>
<dbReference type="AlphaFoldDB" id="A0A382LX45"/>
<feature type="non-terminal residue" evidence="2">
    <location>
        <position position="42"/>
    </location>
</feature>
<name>A0A382LX45_9ZZZZ</name>
<organism evidence="2">
    <name type="scientific">marine metagenome</name>
    <dbReference type="NCBI Taxonomy" id="408172"/>
    <lineage>
        <taxon>unclassified sequences</taxon>
        <taxon>metagenomes</taxon>
        <taxon>ecological metagenomes</taxon>
    </lineage>
</organism>
<evidence type="ECO:0000313" key="2">
    <source>
        <dbReference type="EMBL" id="SVC39471.1"/>
    </source>
</evidence>
<evidence type="ECO:0000256" key="1">
    <source>
        <dbReference type="SAM" id="MobiDB-lite"/>
    </source>
</evidence>
<feature type="region of interest" description="Disordered" evidence="1">
    <location>
        <begin position="1"/>
        <end position="42"/>
    </location>
</feature>
<sequence>MSEATQTKEETPNPYNMVKPWHKADGPPTDTAEQLFFEKPQQ</sequence>
<accession>A0A382LX45</accession>
<dbReference type="EMBL" id="UINC01088873">
    <property type="protein sequence ID" value="SVC39471.1"/>
    <property type="molecule type" value="Genomic_DNA"/>
</dbReference>
<reference evidence="2" key="1">
    <citation type="submission" date="2018-05" db="EMBL/GenBank/DDBJ databases">
        <authorList>
            <person name="Lanie J.A."/>
            <person name="Ng W.-L."/>
            <person name="Kazmierczak K.M."/>
            <person name="Andrzejewski T.M."/>
            <person name="Davidsen T.M."/>
            <person name="Wayne K.J."/>
            <person name="Tettelin H."/>
            <person name="Glass J.I."/>
            <person name="Rusch D."/>
            <person name="Podicherti R."/>
            <person name="Tsui H.-C.T."/>
            <person name="Winkler M.E."/>
        </authorList>
    </citation>
    <scope>NUCLEOTIDE SEQUENCE</scope>
</reference>
<gene>
    <name evidence="2" type="ORF">METZ01_LOCUS292325</name>
</gene>
<proteinExistence type="predicted"/>
<feature type="compositionally biased region" description="Basic and acidic residues" evidence="1">
    <location>
        <begin position="1"/>
        <end position="11"/>
    </location>
</feature>